<dbReference type="PANTHER" id="PTHR43114">
    <property type="entry name" value="ADENINE DEAMINASE"/>
    <property type="match status" value="1"/>
</dbReference>
<dbReference type="InterPro" id="IPR006330">
    <property type="entry name" value="Ado/ade_deaminase"/>
</dbReference>
<reference evidence="7" key="2">
    <citation type="submission" date="2020-09" db="EMBL/GenBank/DDBJ databases">
        <authorList>
            <person name="Sun Q."/>
            <person name="Kim S."/>
        </authorList>
    </citation>
    <scope>NUCLEOTIDE SEQUENCE</scope>
    <source>
        <strain evidence="7">KCTC 42097</strain>
    </source>
</reference>
<evidence type="ECO:0000256" key="2">
    <source>
        <dbReference type="ARBA" id="ARBA00006676"/>
    </source>
</evidence>
<feature type="domain" description="Adenosine deaminase" evidence="6">
    <location>
        <begin position="14"/>
        <end position="330"/>
    </location>
</feature>
<dbReference type="GO" id="GO:0019239">
    <property type="term" value="F:deaminase activity"/>
    <property type="evidence" value="ECO:0007669"/>
    <property type="project" value="InterPro"/>
</dbReference>
<comment type="similarity">
    <text evidence="2">Belongs to the metallo-dependent hydrolases superfamily. Adenosine and AMP deaminases family.</text>
</comment>
<name>A0A8J3DNR6_9HYPH</name>
<dbReference type="RefSeq" id="WP_189490436.1">
    <property type="nucleotide sequence ID" value="NZ_BMZO01000007.1"/>
</dbReference>
<reference evidence="7" key="1">
    <citation type="journal article" date="2014" name="Int. J. Syst. Evol. Microbiol.">
        <title>Complete genome sequence of Corynebacterium casei LMG S-19264T (=DSM 44701T), isolated from a smear-ripened cheese.</title>
        <authorList>
            <consortium name="US DOE Joint Genome Institute (JGI-PGF)"/>
            <person name="Walter F."/>
            <person name="Albersmeier A."/>
            <person name="Kalinowski J."/>
            <person name="Ruckert C."/>
        </authorList>
    </citation>
    <scope>NUCLEOTIDE SEQUENCE</scope>
    <source>
        <strain evidence="7">KCTC 42097</strain>
    </source>
</reference>
<keyword evidence="5" id="KW-0862">Zinc</keyword>
<comment type="caution">
    <text evidence="7">The sequence shown here is derived from an EMBL/GenBank/DDBJ whole genome shotgun (WGS) entry which is preliminary data.</text>
</comment>
<comment type="cofactor">
    <cofactor evidence="1">
        <name>Zn(2+)</name>
        <dbReference type="ChEBI" id="CHEBI:29105"/>
    </cofactor>
</comment>
<dbReference type="Gene3D" id="3.20.20.140">
    <property type="entry name" value="Metal-dependent hydrolases"/>
    <property type="match status" value="1"/>
</dbReference>
<dbReference type="NCBIfam" id="NF006848">
    <property type="entry name" value="PRK09358.1-3"/>
    <property type="match status" value="1"/>
</dbReference>
<keyword evidence="4" id="KW-0378">Hydrolase</keyword>
<dbReference type="PANTHER" id="PTHR43114:SF6">
    <property type="entry name" value="ADENINE DEAMINASE"/>
    <property type="match status" value="1"/>
</dbReference>
<evidence type="ECO:0000256" key="3">
    <source>
        <dbReference type="ARBA" id="ARBA00022723"/>
    </source>
</evidence>
<dbReference type="Pfam" id="PF00962">
    <property type="entry name" value="A_deaminase"/>
    <property type="match status" value="1"/>
</dbReference>
<dbReference type="EMBL" id="BMZO01000007">
    <property type="protein sequence ID" value="GHC74702.1"/>
    <property type="molecule type" value="Genomic_DNA"/>
</dbReference>
<dbReference type="InterPro" id="IPR032466">
    <property type="entry name" value="Metal_Hydrolase"/>
</dbReference>
<dbReference type="Proteomes" id="UP000641137">
    <property type="component" value="Unassembled WGS sequence"/>
</dbReference>
<protein>
    <submittedName>
        <fullName evidence="7">Adenine deaminase</fullName>
    </submittedName>
</protein>
<dbReference type="GO" id="GO:0016814">
    <property type="term" value="F:hydrolase activity, acting on carbon-nitrogen (but not peptide) bonds, in cyclic amidines"/>
    <property type="evidence" value="ECO:0007669"/>
    <property type="project" value="UniProtKB-ARBA"/>
</dbReference>
<dbReference type="AlphaFoldDB" id="A0A8J3DNR6"/>
<dbReference type="GO" id="GO:0046872">
    <property type="term" value="F:metal ion binding"/>
    <property type="evidence" value="ECO:0007669"/>
    <property type="project" value="UniProtKB-KW"/>
</dbReference>
<sequence>MTSTENELLNWQLPLAELHCHIDGTTSPALALRQARKYNVDISDVTNGDQFLWGNFSQFLDAYDRIAALFRDEADHKLLTFDYLKQLSEQGTIYSELFISPCHAEQSGLGAEHYVEALSTAAIEAKEAFGIECRFIVTGVRHYGAEKVTAAAKFAATCKAPLITGFGMAGDERFGDIRDYAAAFDIARDAGLGITVHSGEFAGAEEIERTIDSLRPDRLGHGVRAVESERLMKGIAEQGIVLECCPGSNIALGVFPSFEAHPLRLLKDAGCRITVSSDDPPFFKTTLKREYEIAAETHGFTEAELVELTREALCAAFIDARSRERLLSKLP</sequence>
<evidence type="ECO:0000259" key="6">
    <source>
        <dbReference type="Pfam" id="PF00962"/>
    </source>
</evidence>
<accession>A0A8J3DNR6</accession>
<evidence type="ECO:0000313" key="7">
    <source>
        <dbReference type="EMBL" id="GHC74702.1"/>
    </source>
</evidence>
<organism evidence="7 8">
    <name type="scientific">Limoniibacter endophyticus</name>
    <dbReference type="NCBI Taxonomy" id="1565040"/>
    <lineage>
        <taxon>Bacteria</taxon>
        <taxon>Pseudomonadati</taxon>
        <taxon>Pseudomonadota</taxon>
        <taxon>Alphaproteobacteria</taxon>
        <taxon>Hyphomicrobiales</taxon>
        <taxon>Bartonellaceae</taxon>
        <taxon>Limoniibacter</taxon>
    </lineage>
</organism>
<evidence type="ECO:0000313" key="8">
    <source>
        <dbReference type="Proteomes" id="UP000641137"/>
    </source>
</evidence>
<evidence type="ECO:0000256" key="4">
    <source>
        <dbReference type="ARBA" id="ARBA00022801"/>
    </source>
</evidence>
<proteinExistence type="inferred from homology"/>
<evidence type="ECO:0000256" key="5">
    <source>
        <dbReference type="ARBA" id="ARBA00022833"/>
    </source>
</evidence>
<dbReference type="SUPFAM" id="SSF51556">
    <property type="entry name" value="Metallo-dependent hydrolases"/>
    <property type="match status" value="1"/>
</dbReference>
<keyword evidence="8" id="KW-1185">Reference proteome</keyword>
<gene>
    <name evidence="7" type="ORF">GCM10010136_24110</name>
</gene>
<dbReference type="InterPro" id="IPR001365">
    <property type="entry name" value="A_deaminase_dom"/>
</dbReference>
<dbReference type="NCBIfam" id="TIGR01430">
    <property type="entry name" value="aden_deam"/>
    <property type="match status" value="1"/>
</dbReference>
<keyword evidence="3" id="KW-0479">Metal-binding</keyword>
<evidence type="ECO:0000256" key="1">
    <source>
        <dbReference type="ARBA" id="ARBA00001947"/>
    </source>
</evidence>